<gene>
    <name evidence="3" type="ORF">UW92_C0012G0008</name>
</gene>
<feature type="domain" description="Bacterial type II secretion system protein E" evidence="2">
    <location>
        <begin position="202"/>
        <end position="216"/>
    </location>
</feature>
<reference evidence="3 4" key="1">
    <citation type="journal article" date="2015" name="Nature">
        <title>rRNA introns, odd ribosomes, and small enigmatic genomes across a large radiation of phyla.</title>
        <authorList>
            <person name="Brown C.T."/>
            <person name="Hug L.A."/>
            <person name="Thomas B.C."/>
            <person name="Sharon I."/>
            <person name="Castelle C.J."/>
            <person name="Singh A."/>
            <person name="Wilkins M.J."/>
            <person name="Williams K.H."/>
            <person name="Banfield J.F."/>
        </authorList>
    </citation>
    <scope>NUCLEOTIDE SEQUENCE [LARGE SCALE GENOMIC DNA]</scope>
</reference>
<name>A0A0G1L6H3_9BACT</name>
<dbReference type="InterPro" id="IPR006321">
    <property type="entry name" value="PilT/PilU"/>
</dbReference>
<dbReference type="PROSITE" id="PS00662">
    <property type="entry name" value="T2SP_E"/>
    <property type="match status" value="1"/>
</dbReference>
<dbReference type="InterPro" id="IPR001482">
    <property type="entry name" value="T2SS/T4SS_dom"/>
</dbReference>
<comment type="caution">
    <text evidence="3">The sequence shown here is derived from an EMBL/GenBank/DDBJ whole genome shotgun (WGS) entry which is preliminary data.</text>
</comment>
<dbReference type="PANTHER" id="PTHR30486">
    <property type="entry name" value="TWITCHING MOTILITY PROTEIN PILT"/>
    <property type="match status" value="1"/>
</dbReference>
<dbReference type="GO" id="GO:0016887">
    <property type="term" value="F:ATP hydrolysis activity"/>
    <property type="evidence" value="ECO:0007669"/>
    <property type="project" value="InterPro"/>
</dbReference>
<proteinExistence type="inferred from homology"/>
<dbReference type="PANTHER" id="PTHR30486:SF16">
    <property type="entry name" value="TWITCHING MOTILITY PROTEIN PILT"/>
    <property type="match status" value="1"/>
</dbReference>
<dbReference type="NCBIfam" id="TIGR01420">
    <property type="entry name" value="pilT_fam"/>
    <property type="match status" value="1"/>
</dbReference>
<dbReference type="CDD" id="cd01131">
    <property type="entry name" value="PilT"/>
    <property type="match status" value="1"/>
</dbReference>
<dbReference type="InterPro" id="IPR027417">
    <property type="entry name" value="P-loop_NTPase"/>
</dbReference>
<evidence type="ECO:0000259" key="2">
    <source>
        <dbReference type="PROSITE" id="PS00662"/>
    </source>
</evidence>
<organism evidence="3 4">
    <name type="scientific">Candidatus Jorgensenbacteria bacterium GW2011_GWA2_45_13</name>
    <dbReference type="NCBI Taxonomy" id="1618662"/>
    <lineage>
        <taxon>Bacteria</taxon>
        <taxon>Candidatus Joergenseniibacteriota</taxon>
    </lineage>
</organism>
<dbReference type="Pfam" id="PF00437">
    <property type="entry name" value="T2SSE"/>
    <property type="match status" value="1"/>
</dbReference>
<dbReference type="InterPro" id="IPR050921">
    <property type="entry name" value="T4SS_GSP_E_ATPase"/>
</dbReference>
<dbReference type="EMBL" id="LCKF01000012">
    <property type="protein sequence ID" value="KKT91430.1"/>
    <property type="molecule type" value="Genomic_DNA"/>
</dbReference>
<dbReference type="GO" id="GO:0005524">
    <property type="term" value="F:ATP binding"/>
    <property type="evidence" value="ECO:0007669"/>
    <property type="project" value="InterPro"/>
</dbReference>
<dbReference type="Gene3D" id="3.30.450.90">
    <property type="match status" value="1"/>
</dbReference>
<dbReference type="Proteomes" id="UP000033966">
    <property type="component" value="Unassembled WGS sequence"/>
</dbReference>
<dbReference type="SUPFAM" id="SSF52540">
    <property type="entry name" value="P-loop containing nucleoside triphosphate hydrolases"/>
    <property type="match status" value="1"/>
</dbReference>
<evidence type="ECO:0000313" key="3">
    <source>
        <dbReference type="EMBL" id="KKT91430.1"/>
    </source>
</evidence>
<dbReference type="AlphaFoldDB" id="A0A0G1L6H3"/>
<evidence type="ECO:0000256" key="1">
    <source>
        <dbReference type="ARBA" id="ARBA00006611"/>
    </source>
</evidence>
<sequence>MPGITDYKQKLNELLLTTAKQGASDLHIAVARRPTIRVDSVLIPLAKESILTKEDAEGLIQALLTEEQTKTFLKDRQIDFSFNFEDKARFRVNVYFQRGFVAAALRLIPAQIKTVEELSLPPILHDFTKMNQGFVLLVGPAGHGKSTSLAALLDEINHTRNDHIITIEDPIEYIFSQDRAIISQREVGQDTRSFQDALRAVLRQDPDVIMIGEIRDPETMSTAMTAAETGHLVFATLHTNSAAQTIDRIIDSFPPNQQGQIVSQLASTLAAIVSERLVPRVGGGRVPATEIMLMNPAIRNLIRERKIYQIDLVIETSVQEGMMSLNRSLVNLVKRKEVSVEQAEAYSLNPAEMRILLERS</sequence>
<accession>A0A0G1L6H3</accession>
<evidence type="ECO:0000313" key="4">
    <source>
        <dbReference type="Proteomes" id="UP000033966"/>
    </source>
</evidence>
<dbReference type="PATRIC" id="fig|1618662.3.peg.283"/>
<protein>
    <submittedName>
        <fullName evidence="3">Twitching motility protein</fullName>
    </submittedName>
</protein>
<comment type="similarity">
    <text evidence="1">Belongs to the GSP E family.</text>
</comment>
<dbReference type="Gene3D" id="3.40.50.300">
    <property type="entry name" value="P-loop containing nucleotide triphosphate hydrolases"/>
    <property type="match status" value="1"/>
</dbReference>